<dbReference type="SMART" id="SM00387">
    <property type="entry name" value="HATPase_c"/>
    <property type="match status" value="1"/>
</dbReference>
<evidence type="ECO:0000256" key="5">
    <source>
        <dbReference type="ARBA" id="ARBA00022553"/>
    </source>
</evidence>
<evidence type="ECO:0000256" key="6">
    <source>
        <dbReference type="ARBA" id="ARBA00022679"/>
    </source>
</evidence>
<feature type="domain" description="PAC" evidence="24">
    <location>
        <begin position="550"/>
        <end position="602"/>
    </location>
</feature>
<dbReference type="Gene3D" id="3.40.50.2300">
    <property type="match status" value="2"/>
</dbReference>
<dbReference type="PANTHER" id="PTHR45339:SF1">
    <property type="entry name" value="HYBRID SIGNAL TRANSDUCTION HISTIDINE KINASE J"/>
    <property type="match status" value="1"/>
</dbReference>
<comment type="catalytic activity">
    <reaction evidence="1">
        <text>ATP + protein L-histidine = ADP + protein N-phospho-L-histidine.</text>
        <dbReference type="EC" id="2.7.13.3"/>
    </reaction>
</comment>
<dbReference type="CDD" id="cd16922">
    <property type="entry name" value="HATPase_EvgS-ArcB-TorS-like"/>
    <property type="match status" value="1"/>
</dbReference>
<dbReference type="PROSITE" id="PS50112">
    <property type="entry name" value="PAS"/>
    <property type="match status" value="1"/>
</dbReference>
<evidence type="ECO:0000256" key="2">
    <source>
        <dbReference type="ARBA" id="ARBA00004651"/>
    </source>
</evidence>
<evidence type="ECO:0000259" key="25">
    <source>
        <dbReference type="PROSITE" id="PS50885"/>
    </source>
</evidence>
<dbReference type="SMART" id="SM00448">
    <property type="entry name" value="REC"/>
    <property type="match status" value="2"/>
</dbReference>
<dbReference type="InterPro" id="IPR003660">
    <property type="entry name" value="HAMP_dom"/>
</dbReference>
<keyword evidence="12" id="KW-0902">Two-component regulatory system</keyword>
<dbReference type="InterPro" id="IPR011006">
    <property type="entry name" value="CheY-like_superfamily"/>
</dbReference>
<feature type="domain" description="PAS" evidence="23">
    <location>
        <begin position="472"/>
        <end position="547"/>
    </location>
</feature>
<dbReference type="GO" id="GO:0005886">
    <property type="term" value="C:plasma membrane"/>
    <property type="evidence" value="ECO:0007669"/>
    <property type="project" value="UniProtKB-SubCell"/>
</dbReference>
<evidence type="ECO:0000256" key="7">
    <source>
        <dbReference type="ARBA" id="ARBA00022692"/>
    </source>
</evidence>
<dbReference type="PROSITE" id="PS50110">
    <property type="entry name" value="RESPONSE_REGULATORY"/>
    <property type="match status" value="2"/>
</dbReference>
<dbReference type="OrthoDB" id="8552871at2"/>
<feature type="domain" description="PAC" evidence="24">
    <location>
        <begin position="685"/>
        <end position="738"/>
    </location>
</feature>
<comment type="function">
    <text evidence="14">Member of the two-component regulatory system BvgS/BvgA. Phosphorylates BvgA via a four-step phosphorelay in response to environmental signals.</text>
</comment>
<dbReference type="PRINTS" id="PR00344">
    <property type="entry name" value="BCTRLSENSOR"/>
</dbReference>
<dbReference type="SMART" id="SM00073">
    <property type="entry name" value="HPT"/>
    <property type="match status" value="1"/>
</dbReference>
<dbReference type="InterPro" id="IPR024478">
    <property type="entry name" value="HlyB_4HB_MCP"/>
</dbReference>
<gene>
    <name evidence="27" type="ORF">SUTH_02095</name>
</gene>
<evidence type="ECO:0000256" key="16">
    <source>
        <dbReference type="ARBA" id="ARBA00068150"/>
    </source>
</evidence>
<dbReference type="Pfam" id="PF13185">
    <property type="entry name" value="GAF_2"/>
    <property type="match status" value="1"/>
</dbReference>
<sequence length="1491" mass="164007">MKRLMHAIERRTLKTKLMMGFAGLALIVIGIGIDALIGQRRLASEIEQLYQRELLTLSAIKDARFSYAQMGRIVRMVILASDTAERESALKQLAEVETAMKQEIEDAGKRITREESRRWLARFEENYGSYRRNIERALGMVQQSRMDEARAYVGSLDFQKPGITANDDLAEIARVQEAGAKEAVTRGREAADHEEITTWLWLGGGLGLALVFGLLIQRSINRPLDRMRHAVEQLAAGELDLTVPHTDYPNEVGGLARAIKVLQAEARQMETQRWIKEHIAAISSDLQQAERFIDLSRKFLSGIAPLIRLGHGVFYIHEEEQKRLRLLGSYAYRERKNLDQYYALGQSLVGQCALEMAPILITDPPEDYVRIGSSLGDGVPRAIAVLPVIRNQRLLAVIELATFERFDDKSQALLDGLMPILAMSIEILERSNKTQQLLVETQRQAENMEKQAARLEEQAVEMEAQQVEIKAAEEKSRLILGSVKDGIVGLDNNGVLTFANPAAYTMLGYAEEEFIGQGMHGLIHHRYPDGRDFPREECAMYLTAQDGQPRSRDAEVLWRRDGMAIPVEYSTTPVFKGGQLVGTVIVYRDITERKAAQDALRHINFLNDQALGLTKAGYWHVPLDGSGWYNSSKRAVDIFGDIPNENYRYRVAEDWFVNVEAGDAEYAKATGQNFQDAIDGKIPAYDSIYAYKRPIDGHTVWIHAFGTVARDANGRPTDMYGVTQDITEYMLAQQELAKAKAVAEEATKAKSDFLANMSHEIRTPMNAIIGMSHLALQTKLDKKQKNYIEKVHRAGENLLGIINDILDFSKIEAGKMSVEAIDFRLEDVMDHLANLVGLKAEDKGLELLFNIAPNMPTALVGDPLRLGQILINLGNNAVKFTDKGEIIVGGEMVSQSEADVELHFWVHDSGIGMTPEQCGKMFQSFSQADASTTRKYGGTGLGLAISKNLVEIMHGRIWVESEAGKGSTFHFHVRLGLQKEPMARRMFKADELLGVRVLVVDDNASAREILAGMAKNFGLEVDAAWDGQNALRMIAEAEKRQLPYDLVLMDWKMPGMDGIETVERLQQGHMSKTPAVIMVTAYGREEALGSAEQRGIALKTVLTKPVTQSTLLEAIGETLGMGQMIETRAEEKSENYAEAMAKLKGARVLLAEDNEMNQELAVELLGQAGMEVVVANNGQIVLDILARDTRFDGVLMDCQMPVMDGYTATREIRKNPALNELPVIAMTANAMAGDREKVIEAGMWDHIAKPLNVGEMFATIARWVKPRTAVPAAVSPAPTVEATAERPAAAKTAGGLPPLPGIDIKAGLATTMNKEELFIRMLVKFRDSQSRFAELFAAAKADPDPQATTRAAHTLKGTAGNIGAKGVQAAAGELERACKDGQPEQEIDALLQNALDALAVIMPGLERVGAGSTAAVAPTKAPAIPDAELKAALEKLKGLLEESDSEAGDVLGDLLERLEGTALGRQLKPVATAIDDFDFDAALEKLAAVNA</sequence>
<dbReference type="Pfam" id="PF02518">
    <property type="entry name" value="HATPase_c"/>
    <property type="match status" value="1"/>
</dbReference>
<protein>
    <recommendedName>
        <fullName evidence="16">Sensory/regulatory protein RpfC</fullName>
        <ecNumber evidence="3">2.7.13.3</ecNumber>
    </recommendedName>
    <alternativeName>
        <fullName evidence="17">Virulence sensor protein BvgS</fullName>
    </alternativeName>
</protein>
<dbReference type="CDD" id="cd06225">
    <property type="entry name" value="HAMP"/>
    <property type="match status" value="1"/>
</dbReference>
<dbReference type="STRING" id="1223802.SUTH_02095"/>
<dbReference type="GO" id="GO:0006355">
    <property type="term" value="P:regulation of DNA-templated transcription"/>
    <property type="evidence" value="ECO:0007669"/>
    <property type="project" value="InterPro"/>
</dbReference>
<dbReference type="Pfam" id="PF00512">
    <property type="entry name" value="HisKA"/>
    <property type="match status" value="1"/>
</dbReference>
<dbReference type="PANTHER" id="PTHR45339">
    <property type="entry name" value="HYBRID SIGNAL TRANSDUCTION HISTIDINE KINASE J"/>
    <property type="match status" value="1"/>
</dbReference>
<dbReference type="SMART" id="SM00091">
    <property type="entry name" value="PAS"/>
    <property type="match status" value="1"/>
</dbReference>
<keyword evidence="7" id="KW-0812">Transmembrane</keyword>
<dbReference type="FunFam" id="1.10.287.130:FF:000002">
    <property type="entry name" value="Two-component osmosensing histidine kinase"/>
    <property type="match status" value="1"/>
</dbReference>
<dbReference type="SUPFAM" id="SSF55785">
    <property type="entry name" value="PYP-like sensor domain (PAS domain)"/>
    <property type="match status" value="2"/>
</dbReference>
<feature type="modified residue" description="4-aspartylphosphate" evidence="19">
    <location>
        <position position="1197"/>
    </location>
</feature>
<dbReference type="GO" id="GO:0000155">
    <property type="term" value="F:phosphorelay sensor kinase activity"/>
    <property type="evidence" value="ECO:0007669"/>
    <property type="project" value="InterPro"/>
</dbReference>
<evidence type="ECO:0000259" key="21">
    <source>
        <dbReference type="PROSITE" id="PS50109"/>
    </source>
</evidence>
<evidence type="ECO:0000259" key="24">
    <source>
        <dbReference type="PROSITE" id="PS50113"/>
    </source>
</evidence>
<dbReference type="NCBIfam" id="TIGR00229">
    <property type="entry name" value="sensory_box"/>
    <property type="match status" value="1"/>
</dbReference>
<organism evidence="27 28">
    <name type="scientific">Sulfuritalea hydrogenivorans sk43H</name>
    <dbReference type="NCBI Taxonomy" id="1223802"/>
    <lineage>
        <taxon>Bacteria</taxon>
        <taxon>Pseudomonadati</taxon>
        <taxon>Pseudomonadota</taxon>
        <taxon>Betaproteobacteria</taxon>
        <taxon>Nitrosomonadales</taxon>
        <taxon>Sterolibacteriaceae</taxon>
        <taxon>Sulfuritalea</taxon>
    </lineage>
</organism>
<dbReference type="SUPFAM" id="SSF55781">
    <property type="entry name" value="GAF domain-like"/>
    <property type="match status" value="1"/>
</dbReference>
<evidence type="ECO:0000313" key="27">
    <source>
        <dbReference type="EMBL" id="BAO29886.1"/>
    </source>
</evidence>
<comment type="subunit">
    <text evidence="15">At low DSF concentrations, interacts with RpfF.</text>
</comment>
<dbReference type="CDD" id="cd00088">
    <property type="entry name" value="HPT"/>
    <property type="match status" value="1"/>
</dbReference>
<keyword evidence="4" id="KW-1003">Cell membrane</keyword>
<evidence type="ECO:0000256" key="15">
    <source>
        <dbReference type="ARBA" id="ARBA00064003"/>
    </source>
</evidence>
<feature type="domain" description="Response regulatory" evidence="22">
    <location>
        <begin position="1147"/>
        <end position="1264"/>
    </location>
</feature>
<dbReference type="Pfam" id="PF00072">
    <property type="entry name" value="Response_reg"/>
    <property type="match status" value="2"/>
</dbReference>
<dbReference type="Gene3D" id="1.10.287.130">
    <property type="match status" value="1"/>
</dbReference>
<dbReference type="InterPro" id="IPR036641">
    <property type="entry name" value="HPT_dom_sf"/>
</dbReference>
<dbReference type="InterPro" id="IPR003661">
    <property type="entry name" value="HisK_dim/P_dom"/>
</dbReference>
<dbReference type="PROSITE" id="PS50894">
    <property type="entry name" value="HPT"/>
    <property type="match status" value="1"/>
</dbReference>
<dbReference type="PROSITE" id="PS50885">
    <property type="entry name" value="HAMP"/>
    <property type="match status" value="1"/>
</dbReference>
<dbReference type="SUPFAM" id="SSF158472">
    <property type="entry name" value="HAMP domain-like"/>
    <property type="match status" value="1"/>
</dbReference>
<dbReference type="EMBL" id="AP012547">
    <property type="protein sequence ID" value="BAO29886.1"/>
    <property type="molecule type" value="Genomic_DNA"/>
</dbReference>
<keyword evidence="10" id="KW-0067">ATP-binding</keyword>
<dbReference type="SUPFAM" id="SSF47384">
    <property type="entry name" value="Homodimeric domain of signal transducing histidine kinase"/>
    <property type="match status" value="1"/>
</dbReference>
<dbReference type="InterPro" id="IPR035965">
    <property type="entry name" value="PAS-like_dom_sf"/>
</dbReference>
<evidence type="ECO:0000256" key="18">
    <source>
        <dbReference type="PROSITE-ProRule" id="PRU00110"/>
    </source>
</evidence>
<dbReference type="RefSeq" id="WP_041099079.1">
    <property type="nucleotide sequence ID" value="NZ_AP012547.1"/>
</dbReference>
<dbReference type="Pfam" id="PF00989">
    <property type="entry name" value="PAS"/>
    <property type="match status" value="1"/>
</dbReference>
<dbReference type="Proteomes" id="UP000031637">
    <property type="component" value="Chromosome"/>
</dbReference>
<evidence type="ECO:0000256" key="4">
    <source>
        <dbReference type="ARBA" id="ARBA00022475"/>
    </source>
</evidence>
<evidence type="ECO:0000259" key="26">
    <source>
        <dbReference type="PROSITE" id="PS50894"/>
    </source>
</evidence>
<dbReference type="Gene3D" id="3.30.565.10">
    <property type="entry name" value="Histidine kinase-like ATPase, C-terminal domain"/>
    <property type="match status" value="1"/>
</dbReference>
<keyword evidence="20" id="KW-0175">Coiled coil</keyword>
<accession>W0SFT6</accession>
<reference evidence="27 28" key="1">
    <citation type="journal article" date="2014" name="Syst. Appl. Microbiol.">
        <title>Complete genomes of freshwater sulfur oxidizers Sulfuricella denitrificans skB26 and Sulfuritalea hydrogenivorans sk43H: genetic insights into the sulfur oxidation pathway of betaproteobacteria.</title>
        <authorList>
            <person name="Watanabe T."/>
            <person name="Kojima H."/>
            <person name="Fukui M."/>
        </authorList>
    </citation>
    <scope>NUCLEOTIDE SEQUENCE [LARGE SCALE GENOMIC DNA]</scope>
    <source>
        <strain evidence="27">DSM22779</strain>
    </source>
</reference>
<dbReference type="InterPro" id="IPR001789">
    <property type="entry name" value="Sig_transdc_resp-reg_receiver"/>
</dbReference>
<evidence type="ECO:0000256" key="9">
    <source>
        <dbReference type="ARBA" id="ARBA00022777"/>
    </source>
</evidence>
<feature type="modified residue" description="Phosphohistidine" evidence="18">
    <location>
        <position position="1353"/>
    </location>
</feature>
<evidence type="ECO:0000256" key="3">
    <source>
        <dbReference type="ARBA" id="ARBA00012438"/>
    </source>
</evidence>
<dbReference type="InterPro" id="IPR005467">
    <property type="entry name" value="His_kinase_dom"/>
</dbReference>
<dbReference type="InterPro" id="IPR000700">
    <property type="entry name" value="PAS-assoc_C"/>
</dbReference>
<dbReference type="Pfam" id="PF00672">
    <property type="entry name" value="HAMP"/>
    <property type="match status" value="1"/>
</dbReference>
<dbReference type="Gene3D" id="1.20.120.160">
    <property type="entry name" value="HPT domain"/>
    <property type="match status" value="1"/>
</dbReference>
<dbReference type="InterPro" id="IPR000014">
    <property type="entry name" value="PAS"/>
</dbReference>
<evidence type="ECO:0000256" key="8">
    <source>
        <dbReference type="ARBA" id="ARBA00022741"/>
    </source>
</evidence>
<dbReference type="SMART" id="SM00388">
    <property type="entry name" value="HisKA"/>
    <property type="match status" value="1"/>
</dbReference>
<proteinExistence type="predicted"/>
<dbReference type="HOGENOM" id="CLU_004332_0_0_4"/>
<evidence type="ECO:0000256" key="20">
    <source>
        <dbReference type="SAM" id="Coils"/>
    </source>
</evidence>
<dbReference type="SUPFAM" id="SSF55874">
    <property type="entry name" value="ATPase domain of HSP90 chaperone/DNA topoisomerase II/histidine kinase"/>
    <property type="match status" value="1"/>
</dbReference>
<dbReference type="CDD" id="cd00082">
    <property type="entry name" value="HisKA"/>
    <property type="match status" value="1"/>
</dbReference>
<dbReference type="PROSITE" id="PS50109">
    <property type="entry name" value="HIS_KIN"/>
    <property type="match status" value="1"/>
</dbReference>
<keyword evidence="5 19" id="KW-0597">Phosphoprotein</keyword>
<dbReference type="PROSITE" id="PS50113">
    <property type="entry name" value="PAC"/>
    <property type="match status" value="2"/>
</dbReference>
<feature type="domain" description="HPt" evidence="26">
    <location>
        <begin position="1314"/>
        <end position="1408"/>
    </location>
</feature>
<keyword evidence="8" id="KW-0547">Nucleotide-binding</keyword>
<feature type="coiled-coil region" evidence="20">
    <location>
        <begin position="431"/>
        <end position="475"/>
    </location>
</feature>
<dbReference type="CDD" id="cd00130">
    <property type="entry name" value="PAS"/>
    <property type="match status" value="1"/>
</dbReference>
<dbReference type="SUPFAM" id="SSF47226">
    <property type="entry name" value="Histidine-containing phosphotransfer domain, HPT domain"/>
    <property type="match status" value="1"/>
</dbReference>
<keyword evidence="9" id="KW-0418">Kinase</keyword>
<keyword evidence="28" id="KW-1185">Reference proteome</keyword>
<name>W0SFT6_9PROT</name>
<evidence type="ECO:0000256" key="1">
    <source>
        <dbReference type="ARBA" id="ARBA00000085"/>
    </source>
</evidence>
<dbReference type="InterPro" id="IPR013767">
    <property type="entry name" value="PAS_fold"/>
</dbReference>
<evidence type="ECO:0000256" key="10">
    <source>
        <dbReference type="ARBA" id="ARBA00022840"/>
    </source>
</evidence>
<dbReference type="Pfam" id="PF01627">
    <property type="entry name" value="Hpt"/>
    <property type="match status" value="1"/>
</dbReference>
<feature type="domain" description="HAMP" evidence="25">
    <location>
        <begin position="218"/>
        <end position="271"/>
    </location>
</feature>
<dbReference type="EC" id="2.7.13.3" evidence="3"/>
<dbReference type="Gene3D" id="3.30.450.20">
    <property type="entry name" value="PAS domain"/>
    <property type="match status" value="2"/>
</dbReference>
<evidence type="ECO:0000256" key="11">
    <source>
        <dbReference type="ARBA" id="ARBA00022989"/>
    </source>
</evidence>
<dbReference type="InterPro" id="IPR003018">
    <property type="entry name" value="GAF"/>
</dbReference>
<keyword evidence="6" id="KW-0808">Transferase</keyword>
<feature type="domain" description="Response regulatory" evidence="22">
    <location>
        <begin position="996"/>
        <end position="1119"/>
    </location>
</feature>
<dbReference type="Gene3D" id="6.10.340.10">
    <property type="match status" value="1"/>
</dbReference>
<evidence type="ECO:0000256" key="14">
    <source>
        <dbReference type="ARBA" id="ARBA00058004"/>
    </source>
</evidence>
<feature type="domain" description="Histidine kinase" evidence="21">
    <location>
        <begin position="756"/>
        <end position="977"/>
    </location>
</feature>
<evidence type="ECO:0000313" key="28">
    <source>
        <dbReference type="Proteomes" id="UP000031637"/>
    </source>
</evidence>
<evidence type="ECO:0000256" key="12">
    <source>
        <dbReference type="ARBA" id="ARBA00023012"/>
    </source>
</evidence>
<dbReference type="CDD" id="cd17546">
    <property type="entry name" value="REC_hyHK_CKI1_RcsC-like"/>
    <property type="match status" value="2"/>
</dbReference>
<dbReference type="FunFam" id="3.30.565.10:FF:000010">
    <property type="entry name" value="Sensor histidine kinase RcsC"/>
    <property type="match status" value="1"/>
</dbReference>
<comment type="subcellular location">
    <subcellularLocation>
        <location evidence="2">Cell membrane</location>
        <topology evidence="2">Multi-pass membrane protein</topology>
    </subcellularLocation>
</comment>
<dbReference type="Pfam" id="PF12729">
    <property type="entry name" value="4HB_MCP_1"/>
    <property type="match status" value="1"/>
</dbReference>
<dbReference type="InterPro" id="IPR036097">
    <property type="entry name" value="HisK_dim/P_sf"/>
</dbReference>
<keyword evidence="11" id="KW-1133">Transmembrane helix</keyword>
<dbReference type="KEGG" id="shd:SUTH_02095"/>
<dbReference type="InterPro" id="IPR013655">
    <property type="entry name" value="PAS_fold_3"/>
</dbReference>
<dbReference type="InterPro" id="IPR029016">
    <property type="entry name" value="GAF-like_dom_sf"/>
</dbReference>
<evidence type="ECO:0000256" key="19">
    <source>
        <dbReference type="PROSITE-ProRule" id="PRU00169"/>
    </source>
</evidence>
<evidence type="ECO:0000259" key="23">
    <source>
        <dbReference type="PROSITE" id="PS50112"/>
    </source>
</evidence>
<evidence type="ECO:0000256" key="17">
    <source>
        <dbReference type="ARBA" id="ARBA00070152"/>
    </source>
</evidence>
<evidence type="ECO:0000256" key="13">
    <source>
        <dbReference type="ARBA" id="ARBA00023136"/>
    </source>
</evidence>
<dbReference type="Pfam" id="PF08447">
    <property type="entry name" value="PAS_3"/>
    <property type="match status" value="1"/>
</dbReference>
<dbReference type="InterPro" id="IPR004358">
    <property type="entry name" value="Sig_transdc_His_kin-like_C"/>
</dbReference>
<dbReference type="InterPro" id="IPR003594">
    <property type="entry name" value="HATPase_dom"/>
</dbReference>
<keyword evidence="13" id="KW-0472">Membrane</keyword>
<dbReference type="SUPFAM" id="SSF52172">
    <property type="entry name" value="CheY-like"/>
    <property type="match status" value="2"/>
</dbReference>
<dbReference type="Gene3D" id="3.30.450.40">
    <property type="match status" value="1"/>
</dbReference>
<evidence type="ECO:0000259" key="22">
    <source>
        <dbReference type="PROSITE" id="PS50110"/>
    </source>
</evidence>
<dbReference type="GO" id="GO:0005524">
    <property type="term" value="F:ATP binding"/>
    <property type="evidence" value="ECO:0007669"/>
    <property type="project" value="UniProtKB-KW"/>
</dbReference>
<feature type="modified residue" description="4-aspartylphosphate" evidence="19">
    <location>
        <position position="1050"/>
    </location>
</feature>
<dbReference type="InterPro" id="IPR036890">
    <property type="entry name" value="HATPase_C_sf"/>
</dbReference>
<dbReference type="SMART" id="SM00304">
    <property type="entry name" value="HAMP"/>
    <property type="match status" value="1"/>
</dbReference>
<dbReference type="InterPro" id="IPR008207">
    <property type="entry name" value="Sig_transdc_His_kin_Hpt_dom"/>
</dbReference>